<comment type="caution">
    <text evidence="1">The sequence shown here is derived from an EMBL/GenBank/DDBJ whole genome shotgun (WGS) entry which is preliminary data.</text>
</comment>
<sequence>MLPEILYINRARCRRACERVVQPSCKRQPVRSSSRRAMRASQSCLPALYALVLLLLGINSQPGAVSAAAPSCLATTVAGARSYGVFGTASAILQQPSITRICPGGGIASIEAAHASVPNIYYTGTAQAASTSGVVSGLRIYCNNGLVMYEDDLPASNAYLATKTINDAELANDSPIGTAQEFAPVISSYNLSSPSALWLSSDNLQVVSCPANSSLVGVTTAAFYGGIDSIALICAPSCYNATMGSTVQVNGAAVVVGTAAGAATVSPPPSVPQSCSKSAPPVHVGPGFSYLWGSQFAAEAFSPQQPIVTKTCQGTSYIIQWDVRAFNYTESYTGLRIASIGARCSDGSLLDTVPSGTLADPLGDVYFTAKGQSGVNDASGWSIFPYGRDNSIQFGFAQFMEVGGKAEDFPAECEDFCPEAPTSVQCPPQYRAIGYTAAGFNGGGIDVIDVSIFLACALRRSVIMLCCILH</sequence>
<proteinExistence type="predicted"/>
<gene>
    <name evidence="1" type="ORF">WJX73_002401</name>
</gene>
<dbReference type="AlphaFoldDB" id="A0AAW1PQT3"/>
<keyword evidence="2" id="KW-1185">Reference proteome</keyword>
<dbReference type="Proteomes" id="UP001465755">
    <property type="component" value="Unassembled WGS sequence"/>
</dbReference>
<reference evidence="1 2" key="1">
    <citation type="journal article" date="2024" name="Nat. Commun.">
        <title>Phylogenomics reveals the evolutionary origins of lichenization in chlorophyte algae.</title>
        <authorList>
            <person name="Puginier C."/>
            <person name="Libourel C."/>
            <person name="Otte J."/>
            <person name="Skaloud P."/>
            <person name="Haon M."/>
            <person name="Grisel S."/>
            <person name="Petersen M."/>
            <person name="Berrin J.G."/>
            <person name="Delaux P.M."/>
            <person name="Dal Grande F."/>
            <person name="Keller J."/>
        </authorList>
    </citation>
    <scope>NUCLEOTIDE SEQUENCE [LARGE SCALE GENOMIC DNA]</scope>
    <source>
        <strain evidence="1 2">SAG 2036</strain>
    </source>
</reference>
<accession>A0AAW1PQT3</accession>
<evidence type="ECO:0000313" key="1">
    <source>
        <dbReference type="EMBL" id="KAK9810973.1"/>
    </source>
</evidence>
<organism evidence="1 2">
    <name type="scientific">Symbiochloris irregularis</name>
    <dbReference type="NCBI Taxonomy" id="706552"/>
    <lineage>
        <taxon>Eukaryota</taxon>
        <taxon>Viridiplantae</taxon>
        <taxon>Chlorophyta</taxon>
        <taxon>core chlorophytes</taxon>
        <taxon>Trebouxiophyceae</taxon>
        <taxon>Trebouxiales</taxon>
        <taxon>Trebouxiaceae</taxon>
        <taxon>Symbiochloris</taxon>
    </lineage>
</organism>
<protein>
    <submittedName>
        <fullName evidence="1">Uncharacterized protein</fullName>
    </submittedName>
</protein>
<dbReference type="EMBL" id="JALJOQ010000012">
    <property type="protein sequence ID" value="KAK9810973.1"/>
    <property type="molecule type" value="Genomic_DNA"/>
</dbReference>
<name>A0AAW1PQT3_9CHLO</name>
<evidence type="ECO:0000313" key="2">
    <source>
        <dbReference type="Proteomes" id="UP001465755"/>
    </source>
</evidence>